<evidence type="ECO:0000313" key="2">
    <source>
        <dbReference type="EMBL" id="MBV7673869.1"/>
    </source>
</evidence>
<feature type="transmembrane region" description="Helical" evidence="1">
    <location>
        <begin position="181"/>
        <end position="201"/>
    </location>
</feature>
<feature type="transmembrane region" description="Helical" evidence="1">
    <location>
        <begin position="297"/>
        <end position="318"/>
    </location>
</feature>
<proteinExistence type="predicted"/>
<comment type="caution">
    <text evidence="2">The sequence shown here is derived from an EMBL/GenBank/DDBJ whole genome shotgun (WGS) entry which is preliminary data.</text>
</comment>
<dbReference type="RefSeq" id="WP_228873559.1">
    <property type="nucleotide sequence ID" value="NZ_JAHUVW010000003.1"/>
</dbReference>
<feature type="transmembrane region" description="Helical" evidence="1">
    <location>
        <begin position="240"/>
        <end position="260"/>
    </location>
</feature>
<feature type="transmembrane region" description="Helical" evidence="1">
    <location>
        <begin position="148"/>
        <end position="169"/>
    </location>
</feature>
<protein>
    <recommendedName>
        <fullName evidence="4">ABC transporter permease</fullName>
    </recommendedName>
</protein>
<evidence type="ECO:0000256" key="1">
    <source>
        <dbReference type="SAM" id="Phobius"/>
    </source>
</evidence>
<keyword evidence="3" id="KW-1185">Reference proteome</keyword>
<reference evidence="2 3" key="1">
    <citation type="submission" date="2021-07" db="EMBL/GenBank/DDBJ databases">
        <title>Sequencing Streptomyces halstedii LGO-A4 genome an citrus endophytic actinomycete.</title>
        <authorList>
            <person name="Samborskyy M."/>
            <person name="Scott N."/>
            <person name="Deglau R."/>
            <person name="Dickens S."/>
            <person name="Oliveira L.G."/>
        </authorList>
    </citation>
    <scope>NUCLEOTIDE SEQUENCE [LARGE SCALE GENOMIC DNA]</scope>
    <source>
        <strain evidence="2 3">LGO-A4</strain>
    </source>
</reference>
<accession>A0ABS6U0Z3</accession>
<feature type="transmembrane region" description="Helical" evidence="1">
    <location>
        <begin position="213"/>
        <end position="233"/>
    </location>
</feature>
<gene>
    <name evidence="2" type="ORF">STHAL_30970</name>
</gene>
<dbReference type="Proteomes" id="UP000735541">
    <property type="component" value="Unassembled WGS sequence"/>
</dbReference>
<evidence type="ECO:0000313" key="3">
    <source>
        <dbReference type="Proteomes" id="UP000735541"/>
    </source>
</evidence>
<organism evidence="2 3">
    <name type="scientific">Streptomyces halstedii</name>
    <dbReference type="NCBI Taxonomy" id="1944"/>
    <lineage>
        <taxon>Bacteria</taxon>
        <taxon>Bacillati</taxon>
        <taxon>Actinomycetota</taxon>
        <taxon>Actinomycetes</taxon>
        <taxon>Kitasatosporales</taxon>
        <taxon>Streptomycetaceae</taxon>
        <taxon>Streptomyces</taxon>
    </lineage>
</organism>
<name>A0ABS6U0Z3_STRHA</name>
<evidence type="ECO:0008006" key="4">
    <source>
        <dbReference type="Google" id="ProtNLM"/>
    </source>
</evidence>
<sequence length="334" mass="33245">MDQQADTAGPATGQGRKLTVVVVGLAAVVVAMLCAFALPAINSGPHGLPAGVTGPQQSTTAVSEALRGDAWDVTVYDDEAGLKAAVQDREVMGGIALAPGRVTAYTATAGGPQAAAALSSAATAIAGQQQADVTVTDLKPFTEDDPKGAGFASATLPIIFGGMFPAVILSRLFTGHSGLRLRLTGGIAFALVAGFAVTAFLQYGTGSLDGDYLLTSLGMSLGMAALVTTLLGLESLIGMAGFGLGAVVIMLLGNPLSGFASGPHWLPDGWATLGQLLPPGAAGSLLRANAFFDGTGAGAAVLTLAGWVVFGLALMLVADRRGARAAVPRPASTG</sequence>
<keyword evidence="1" id="KW-0812">Transmembrane</keyword>
<feature type="transmembrane region" description="Helical" evidence="1">
    <location>
        <begin position="20"/>
        <end position="41"/>
    </location>
</feature>
<keyword evidence="1" id="KW-0472">Membrane</keyword>
<keyword evidence="1" id="KW-1133">Transmembrane helix</keyword>
<dbReference type="EMBL" id="JAHUVW010000003">
    <property type="protein sequence ID" value="MBV7673869.1"/>
    <property type="molecule type" value="Genomic_DNA"/>
</dbReference>